<dbReference type="EMBL" id="ODYU01003948">
    <property type="protein sequence ID" value="SOQ43332.1"/>
    <property type="molecule type" value="Genomic_DNA"/>
</dbReference>
<protein>
    <submittedName>
        <fullName evidence="1">SFRICE_004353</fullName>
    </submittedName>
</protein>
<proteinExistence type="predicted"/>
<dbReference type="AlphaFoldDB" id="A0A2H1VS92"/>
<name>A0A2H1VS92_SPOFR</name>
<sequence length="196" mass="22099">MVSNRCRPWTLETPEALQGCCLGIGDREDWEGNWASGNLTYTTKHNASIVSRRISVRPWYHSGRAGPFVPKHGSPTLYRRICLQQFSIGSQRLKDSFYTVIALLANWSQVQLLGQVTVLCFGIRIINNIDSYGRGLWFDSRIGQSIIQFFENVSVVAWSLEMCSVYGNRVTHGLNGTYTQMVKSGCTLYSGITCRM</sequence>
<gene>
    <name evidence="1" type="ORF">SFRICE_004353</name>
</gene>
<evidence type="ECO:0000313" key="1">
    <source>
        <dbReference type="EMBL" id="SOQ43332.1"/>
    </source>
</evidence>
<organism evidence="1">
    <name type="scientific">Spodoptera frugiperda</name>
    <name type="common">Fall armyworm</name>
    <dbReference type="NCBI Taxonomy" id="7108"/>
    <lineage>
        <taxon>Eukaryota</taxon>
        <taxon>Metazoa</taxon>
        <taxon>Ecdysozoa</taxon>
        <taxon>Arthropoda</taxon>
        <taxon>Hexapoda</taxon>
        <taxon>Insecta</taxon>
        <taxon>Pterygota</taxon>
        <taxon>Neoptera</taxon>
        <taxon>Endopterygota</taxon>
        <taxon>Lepidoptera</taxon>
        <taxon>Glossata</taxon>
        <taxon>Ditrysia</taxon>
        <taxon>Noctuoidea</taxon>
        <taxon>Noctuidae</taxon>
        <taxon>Amphipyrinae</taxon>
        <taxon>Spodoptera</taxon>
    </lineage>
</organism>
<accession>A0A2H1VS92</accession>
<reference evidence="1" key="1">
    <citation type="submission" date="2016-07" db="EMBL/GenBank/DDBJ databases">
        <authorList>
            <person name="Bretaudeau A."/>
        </authorList>
    </citation>
    <scope>NUCLEOTIDE SEQUENCE</scope>
    <source>
        <strain evidence="1">Rice</strain>
        <tissue evidence="1">Whole body</tissue>
    </source>
</reference>